<feature type="compositionally biased region" description="Polar residues" evidence="1">
    <location>
        <begin position="242"/>
        <end position="259"/>
    </location>
</feature>
<dbReference type="OrthoDB" id="6604654at2759"/>
<evidence type="ECO:0000256" key="1">
    <source>
        <dbReference type="SAM" id="MobiDB-lite"/>
    </source>
</evidence>
<sequence>MRTTEKEGRATFVKPGLLQSEKYCQDKSQGEARISVYHLIHVFVKMGFIVFYAWCSCAGATGTISFVPYSTDRAQTAKMSTPPNQFFWSDKLCGKLMKKITSQIFDSQFPLEWQPTSSSRCMSHNPLHPWFRGDKRQGGGWGDPKGLEGGGGGPPGGSAGGTAPFTFPPTPPTDGAPEVASGHEYNMAVFLHPDPSGIGQDMKPILSSQQKQREGTHGYYNQDYNHFNSYHQLMFPEKQQPKEQSQASTSQNRAKSRTSAGKGFSGTGRRRSIRK</sequence>
<accession>A0A6H5GDT3</accession>
<protein>
    <submittedName>
        <fullName evidence="2">Uncharacterized protein</fullName>
    </submittedName>
</protein>
<feature type="region of interest" description="Disordered" evidence="1">
    <location>
        <begin position="132"/>
        <end position="221"/>
    </location>
</feature>
<reference evidence="2 3" key="1">
    <citation type="submission" date="2020-02" db="EMBL/GenBank/DDBJ databases">
        <authorList>
            <person name="Ferguson B K."/>
        </authorList>
    </citation>
    <scope>NUCLEOTIDE SEQUENCE [LARGE SCALE GENOMIC DNA]</scope>
</reference>
<feature type="region of interest" description="Disordered" evidence="1">
    <location>
        <begin position="233"/>
        <end position="275"/>
    </location>
</feature>
<feature type="compositionally biased region" description="Gly residues" evidence="1">
    <location>
        <begin position="138"/>
        <end position="160"/>
    </location>
</feature>
<gene>
    <name evidence="2" type="ORF">NTEN_LOCUS6955</name>
</gene>
<organism evidence="2 3">
    <name type="scientific">Nesidiocoris tenuis</name>
    <dbReference type="NCBI Taxonomy" id="355587"/>
    <lineage>
        <taxon>Eukaryota</taxon>
        <taxon>Metazoa</taxon>
        <taxon>Ecdysozoa</taxon>
        <taxon>Arthropoda</taxon>
        <taxon>Hexapoda</taxon>
        <taxon>Insecta</taxon>
        <taxon>Pterygota</taxon>
        <taxon>Neoptera</taxon>
        <taxon>Paraneoptera</taxon>
        <taxon>Hemiptera</taxon>
        <taxon>Heteroptera</taxon>
        <taxon>Panheteroptera</taxon>
        <taxon>Cimicomorpha</taxon>
        <taxon>Miridae</taxon>
        <taxon>Dicyphina</taxon>
        <taxon>Nesidiocoris</taxon>
    </lineage>
</organism>
<dbReference type="AlphaFoldDB" id="A0A6H5GDT3"/>
<name>A0A6H5GDT3_9HEMI</name>
<dbReference type="EMBL" id="CADCXU010010432">
    <property type="protein sequence ID" value="CAB0001168.1"/>
    <property type="molecule type" value="Genomic_DNA"/>
</dbReference>
<keyword evidence="3" id="KW-1185">Reference proteome</keyword>
<evidence type="ECO:0000313" key="2">
    <source>
        <dbReference type="EMBL" id="CAB0001168.1"/>
    </source>
</evidence>
<evidence type="ECO:0000313" key="3">
    <source>
        <dbReference type="Proteomes" id="UP000479000"/>
    </source>
</evidence>
<proteinExistence type="predicted"/>
<dbReference type="Proteomes" id="UP000479000">
    <property type="component" value="Unassembled WGS sequence"/>
</dbReference>